<name>A0A9W7GIF9_9STRA</name>
<protein>
    <submittedName>
        <fullName evidence="2">Uncharacterized protein</fullName>
    </submittedName>
</protein>
<dbReference type="AlphaFoldDB" id="A0A9W7GIF9"/>
<gene>
    <name evidence="2" type="ORF">TrCOL_g1443</name>
</gene>
<dbReference type="Proteomes" id="UP001165065">
    <property type="component" value="Unassembled WGS sequence"/>
</dbReference>
<accession>A0A9W7GIF9</accession>
<evidence type="ECO:0000313" key="2">
    <source>
        <dbReference type="EMBL" id="GMI46192.1"/>
    </source>
</evidence>
<dbReference type="OrthoDB" id="433738at2759"/>
<keyword evidence="3" id="KW-1185">Reference proteome</keyword>
<sequence length="297" mass="31801">MGGKSSKSSKSTKIPTKEVAKKVVTPFKIGDAVKSIYGTGTVEEIRADGTIIFILNNWELAYGSKVKCFLNVDAVQLADVKAVVATPSSEPAIEVVSSPFKVGDKVKSIYGHGTVEEVRPDGTIIFILANWELAYGSKVKCFLNADAVKANEGSADTPPPPPASSQSSSAPASTPVSAPTSAKKFLANSLVSTPYGEGVVLEARASDYVVQLRKETWELAYGQRPTLYLAENNLTASTGGLCGGEKVKSIYGRGYVLSKRDENCVIVESEPEAWSLAYNQLPRMYLEPGILEKLEVQ</sequence>
<proteinExistence type="predicted"/>
<feature type="compositionally biased region" description="Low complexity" evidence="1">
    <location>
        <begin position="164"/>
        <end position="176"/>
    </location>
</feature>
<organism evidence="2 3">
    <name type="scientific">Triparma columacea</name>
    <dbReference type="NCBI Taxonomy" id="722753"/>
    <lineage>
        <taxon>Eukaryota</taxon>
        <taxon>Sar</taxon>
        <taxon>Stramenopiles</taxon>
        <taxon>Ochrophyta</taxon>
        <taxon>Bolidophyceae</taxon>
        <taxon>Parmales</taxon>
        <taxon>Triparmaceae</taxon>
        <taxon>Triparma</taxon>
    </lineage>
</organism>
<dbReference type="EMBL" id="BRYA01000287">
    <property type="protein sequence ID" value="GMI46192.1"/>
    <property type="molecule type" value="Genomic_DNA"/>
</dbReference>
<reference evidence="3" key="1">
    <citation type="journal article" date="2023" name="Commun. Biol.">
        <title>Genome analysis of Parmales, the sister group of diatoms, reveals the evolutionary specialization of diatoms from phago-mixotrophs to photoautotrophs.</title>
        <authorList>
            <person name="Ban H."/>
            <person name="Sato S."/>
            <person name="Yoshikawa S."/>
            <person name="Yamada K."/>
            <person name="Nakamura Y."/>
            <person name="Ichinomiya M."/>
            <person name="Sato N."/>
            <person name="Blanc-Mathieu R."/>
            <person name="Endo H."/>
            <person name="Kuwata A."/>
            <person name="Ogata H."/>
        </authorList>
    </citation>
    <scope>NUCLEOTIDE SEQUENCE [LARGE SCALE GENOMIC DNA]</scope>
</reference>
<feature type="region of interest" description="Disordered" evidence="1">
    <location>
        <begin position="151"/>
        <end position="176"/>
    </location>
</feature>
<evidence type="ECO:0000256" key="1">
    <source>
        <dbReference type="SAM" id="MobiDB-lite"/>
    </source>
</evidence>
<comment type="caution">
    <text evidence="2">The sequence shown here is derived from an EMBL/GenBank/DDBJ whole genome shotgun (WGS) entry which is preliminary data.</text>
</comment>
<evidence type="ECO:0000313" key="3">
    <source>
        <dbReference type="Proteomes" id="UP001165065"/>
    </source>
</evidence>